<organism evidence="2 3">
    <name type="scientific">Pseudokineococcus marinus</name>
    <dbReference type="NCBI Taxonomy" id="351215"/>
    <lineage>
        <taxon>Bacteria</taxon>
        <taxon>Bacillati</taxon>
        <taxon>Actinomycetota</taxon>
        <taxon>Actinomycetes</taxon>
        <taxon>Kineosporiales</taxon>
        <taxon>Kineosporiaceae</taxon>
        <taxon>Pseudokineococcus</taxon>
    </lineage>
</organism>
<comment type="caution">
    <text evidence="2">The sequence shown here is derived from an EMBL/GenBank/DDBJ whole genome shotgun (WGS) entry which is preliminary data.</text>
</comment>
<accession>A0A849BPC2</accession>
<name>A0A849BPC2_9ACTN</name>
<keyword evidence="1" id="KW-0812">Transmembrane</keyword>
<dbReference type="Proteomes" id="UP000555552">
    <property type="component" value="Unassembled WGS sequence"/>
</dbReference>
<keyword evidence="1" id="KW-0472">Membrane</keyword>
<dbReference type="RefSeq" id="WP_171203116.1">
    <property type="nucleotide sequence ID" value="NZ_BAAANP010000007.1"/>
</dbReference>
<feature type="transmembrane region" description="Helical" evidence="1">
    <location>
        <begin position="12"/>
        <end position="31"/>
    </location>
</feature>
<evidence type="ECO:0008006" key="4">
    <source>
        <dbReference type="Google" id="ProtNLM"/>
    </source>
</evidence>
<dbReference type="AlphaFoldDB" id="A0A849BPC2"/>
<feature type="transmembrane region" description="Helical" evidence="1">
    <location>
        <begin position="132"/>
        <end position="157"/>
    </location>
</feature>
<gene>
    <name evidence="2" type="ORF">HLB09_09350</name>
</gene>
<feature type="transmembrane region" description="Helical" evidence="1">
    <location>
        <begin position="43"/>
        <end position="69"/>
    </location>
</feature>
<protein>
    <recommendedName>
        <fullName evidence="4">Small multi-drug export protein</fullName>
    </recommendedName>
</protein>
<evidence type="ECO:0000313" key="3">
    <source>
        <dbReference type="Proteomes" id="UP000555552"/>
    </source>
</evidence>
<keyword evidence="1" id="KW-1133">Transmembrane helix</keyword>
<reference evidence="2 3" key="1">
    <citation type="submission" date="2020-05" db="EMBL/GenBank/DDBJ databases">
        <title>MicrobeNet Type strains.</title>
        <authorList>
            <person name="Nicholson A.C."/>
        </authorList>
    </citation>
    <scope>NUCLEOTIDE SEQUENCE [LARGE SCALE GENOMIC DNA]</scope>
    <source>
        <strain evidence="2 3">JCM 14547</strain>
    </source>
</reference>
<keyword evidence="3" id="KW-1185">Reference proteome</keyword>
<proteinExistence type="predicted"/>
<sequence length="159" mass="16804">MGLEGIQARVEATDAVWQWVVLLVGGAIPFVESYGATAVGVVVGVPFAIVLVAAVAGNVLSMVLVVTAGDAVRRRLRSRREPRPPSPRTEKLRRRFDRFGVPGVSLLGQTVLPSQITSGALVAFGADRRQVVLWQVVSIVLWGLAFGGLATAGLYAVEG</sequence>
<evidence type="ECO:0000256" key="1">
    <source>
        <dbReference type="SAM" id="Phobius"/>
    </source>
</evidence>
<dbReference type="EMBL" id="JABEMA010000121">
    <property type="protein sequence ID" value="NNH23295.1"/>
    <property type="molecule type" value="Genomic_DNA"/>
</dbReference>
<evidence type="ECO:0000313" key="2">
    <source>
        <dbReference type="EMBL" id="NNH23295.1"/>
    </source>
</evidence>